<dbReference type="RefSeq" id="WP_091840227.1">
    <property type="nucleotide sequence ID" value="NZ_FOAN01000008.1"/>
</dbReference>
<keyword evidence="4" id="KW-0012">Acyltransferase</keyword>
<evidence type="ECO:0000256" key="3">
    <source>
        <dbReference type="ARBA" id="ARBA00022679"/>
    </source>
</evidence>
<keyword evidence="3 7" id="KW-0808">Transferase</keyword>
<dbReference type="AlphaFoldDB" id="A0A1H7WEY4"/>
<proteinExistence type="predicted"/>
<dbReference type="CDD" id="cd04301">
    <property type="entry name" value="NAT_SF"/>
    <property type="match status" value="1"/>
</dbReference>
<dbReference type="Pfam" id="PF13508">
    <property type="entry name" value="Acetyltransf_7"/>
    <property type="match status" value="1"/>
</dbReference>
<evidence type="ECO:0000256" key="2">
    <source>
        <dbReference type="ARBA" id="ARBA00022649"/>
    </source>
</evidence>
<keyword evidence="2" id="KW-1277">Toxin-antitoxin system</keyword>
<feature type="domain" description="N-acetyltransferase" evidence="6">
    <location>
        <begin position="1"/>
        <end position="163"/>
    </location>
</feature>
<organism evidence="7 8">
    <name type="scientific">Bosea lupini</name>
    <dbReference type="NCBI Taxonomy" id="1036779"/>
    <lineage>
        <taxon>Bacteria</taxon>
        <taxon>Pseudomonadati</taxon>
        <taxon>Pseudomonadota</taxon>
        <taxon>Alphaproteobacteria</taxon>
        <taxon>Hyphomicrobiales</taxon>
        <taxon>Boseaceae</taxon>
        <taxon>Bosea</taxon>
    </lineage>
</organism>
<dbReference type="PROSITE" id="PS51186">
    <property type="entry name" value="GNAT"/>
    <property type="match status" value="1"/>
</dbReference>
<dbReference type="STRING" id="1036779.SAMN04515666_108137"/>
<dbReference type="Gene3D" id="3.40.630.30">
    <property type="match status" value="1"/>
</dbReference>
<keyword evidence="8" id="KW-1185">Reference proteome</keyword>
<name>A0A1H7WEY4_9HYPH</name>
<dbReference type="PANTHER" id="PTHR36449">
    <property type="entry name" value="ACETYLTRANSFERASE-RELATED"/>
    <property type="match status" value="1"/>
</dbReference>
<accession>A0A1H7WEY4</accession>
<keyword evidence="1" id="KW-0678">Repressor</keyword>
<dbReference type="GO" id="GO:0016747">
    <property type="term" value="F:acyltransferase activity, transferring groups other than amino-acyl groups"/>
    <property type="evidence" value="ECO:0007669"/>
    <property type="project" value="InterPro"/>
</dbReference>
<dbReference type="SUPFAM" id="SSF55729">
    <property type="entry name" value="Acyl-CoA N-acyltransferases (Nat)"/>
    <property type="match status" value="1"/>
</dbReference>
<dbReference type="PANTHER" id="PTHR36449:SF1">
    <property type="entry name" value="ACETYLTRANSFERASE"/>
    <property type="match status" value="1"/>
</dbReference>
<evidence type="ECO:0000313" key="7">
    <source>
        <dbReference type="EMBL" id="SEM19904.1"/>
    </source>
</evidence>
<evidence type="ECO:0000259" key="6">
    <source>
        <dbReference type="PROSITE" id="PS51186"/>
    </source>
</evidence>
<sequence>MTLSAPVPLADHHELAGFNSGVAELDDWLLKRARSNQASGASRTFVLCEGNRVVGYYALASGAVTQAEAPGKIRRNMPDPIPFAVLGRLAIDTAHQGKGVGRAMVRDAGFRLMQAAEVLGIRGLLVHAISEEAKAFYLALGFTPSPLDPMMLMVTLRDLSAVASPR</sequence>
<comment type="catalytic activity">
    <reaction evidence="5">
        <text>glycyl-tRNA(Gly) + acetyl-CoA = N-acetylglycyl-tRNA(Gly) + CoA + H(+)</text>
        <dbReference type="Rhea" id="RHEA:81867"/>
        <dbReference type="Rhea" id="RHEA-COMP:9683"/>
        <dbReference type="Rhea" id="RHEA-COMP:19766"/>
        <dbReference type="ChEBI" id="CHEBI:15378"/>
        <dbReference type="ChEBI" id="CHEBI:57287"/>
        <dbReference type="ChEBI" id="CHEBI:57288"/>
        <dbReference type="ChEBI" id="CHEBI:78522"/>
        <dbReference type="ChEBI" id="CHEBI:232036"/>
    </reaction>
</comment>
<dbReference type="OrthoDB" id="9799147at2"/>
<gene>
    <name evidence="7" type="ORF">SAMN04515666_108137</name>
</gene>
<evidence type="ECO:0000256" key="4">
    <source>
        <dbReference type="ARBA" id="ARBA00023315"/>
    </source>
</evidence>
<evidence type="ECO:0000256" key="5">
    <source>
        <dbReference type="ARBA" id="ARBA00049880"/>
    </source>
</evidence>
<dbReference type="Proteomes" id="UP000199664">
    <property type="component" value="Unassembled WGS sequence"/>
</dbReference>
<dbReference type="EMBL" id="FOAN01000008">
    <property type="protein sequence ID" value="SEM19904.1"/>
    <property type="molecule type" value="Genomic_DNA"/>
</dbReference>
<dbReference type="InterPro" id="IPR016181">
    <property type="entry name" value="Acyl_CoA_acyltransferase"/>
</dbReference>
<evidence type="ECO:0000256" key="1">
    <source>
        <dbReference type="ARBA" id="ARBA00022491"/>
    </source>
</evidence>
<protein>
    <submittedName>
        <fullName evidence="7">Acetyltransferase (GNAT) domain-containing protein</fullName>
    </submittedName>
</protein>
<evidence type="ECO:0000313" key="8">
    <source>
        <dbReference type="Proteomes" id="UP000199664"/>
    </source>
</evidence>
<reference evidence="8" key="1">
    <citation type="submission" date="2016-10" db="EMBL/GenBank/DDBJ databases">
        <authorList>
            <person name="Varghese N."/>
            <person name="Submissions S."/>
        </authorList>
    </citation>
    <scope>NUCLEOTIDE SEQUENCE [LARGE SCALE GENOMIC DNA]</scope>
    <source>
        <strain evidence="8">LMG 26383,CCUG 61248,R- 45681</strain>
    </source>
</reference>
<dbReference type="InterPro" id="IPR000182">
    <property type="entry name" value="GNAT_dom"/>
</dbReference>